<dbReference type="InterPro" id="IPR004937">
    <property type="entry name" value="Urea_transporter"/>
</dbReference>
<feature type="transmembrane region" description="Helical" evidence="7">
    <location>
        <begin position="37"/>
        <end position="69"/>
    </location>
</feature>
<name>A0ABT7NNY4_9SPHI</name>
<comment type="subcellular location">
    <subcellularLocation>
        <location evidence="1">Cell membrane</location>
        <topology evidence="1">Multi-pass membrane protein</topology>
    </subcellularLocation>
</comment>
<gene>
    <name evidence="8" type="ORF">HX018_12080</name>
</gene>
<feature type="transmembrane region" description="Helical" evidence="7">
    <location>
        <begin position="249"/>
        <end position="268"/>
    </location>
</feature>
<feature type="transmembrane region" description="Helical" evidence="7">
    <location>
        <begin position="274"/>
        <end position="291"/>
    </location>
</feature>
<keyword evidence="3" id="KW-1003">Cell membrane</keyword>
<reference evidence="8" key="1">
    <citation type="submission" date="2020-06" db="EMBL/GenBank/DDBJ databases">
        <authorList>
            <person name="Dong N."/>
        </authorList>
    </citation>
    <scope>NUCLEOTIDE SEQUENCE</scope>
    <source>
        <strain evidence="8">R1692</strain>
    </source>
</reference>
<reference evidence="8" key="2">
    <citation type="journal article" date="2022" name="Sci. Total Environ.">
        <title>Prevalence, transmission, and molecular epidemiology of tet(X)-positive bacteria among humans, animals, and environmental niches in China: An epidemiological, and genomic-based study.</title>
        <authorList>
            <person name="Dong N."/>
            <person name="Zeng Y."/>
            <person name="Cai C."/>
            <person name="Sun C."/>
            <person name="Lu J."/>
            <person name="Liu C."/>
            <person name="Zhou H."/>
            <person name="Sun Q."/>
            <person name="Shu L."/>
            <person name="Wang H."/>
            <person name="Wang Y."/>
            <person name="Wang S."/>
            <person name="Wu C."/>
            <person name="Chan E.W."/>
            <person name="Chen G."/>
            <person name="Shen Z."/>
            <person name="Chen S."/>
            <person name="Zhang R."/>
        </authorList>
    </citation>
    <scope>NUCLEOTIDE SEQUENCE</scope>
    <source>
        <strain evidence="8">R1692</strain>
    </source>
</reference>
<dbReference type="Gene3D" id="1.10.3430.10">
    <property type="entry name" value="Ammonium transporter AmtB like domains"/>
    <property type="match status" value="1"/>
</dbReference>
<keyword evidence="5 7" id="KW-1133">Transmembrane helix</keyword>
<evidence type="ECO:0000256" key="7">
    <source>
        <dbReference type="SAM" id="Phobius"/>
    </source>
</evidence>
<evidence type="ECO:0000256" key="5">
    <source>
        <dbReference type="ARBA" id="ARBA00022989"/>
    </source>
</evidence>
<dbReference type="PANTHER" id="PTHR10464:SF4">
    <property type="entry name" value="UREA TRANSPORTER"/>
    <property type="match status" value="1"/>
</dbReference>
<accession>A0ABT7NNY4</accession>
<dbReference type="PANTHER" id="PTHR10464">
    <property type="entry name" value="UREA TRANSPORTER"/>
    <property type="match status" value="1"/>
</dbReference>
<evidence type="ECO:0000256" key="4">
    <source>
        <dbReference type="ARBA" id="ARBA00022692"/>
    </source>
</evidence>
<keyword evidence="6 7" id="KW-0472">Membrane</keyword>
<feature type="transmembrane region" description="Helical" evidence="7">
    <location>
        <begin position="129"/>
        <end position="152"/>
    </location>
</feature>
<dbReference type="Proteomes" id="UP001170954">
    <property type="component" value="Unassembled WGS sequence"/>
</dbReference>
<organism evidence="8 9">
    <name type="scientific">Sphingobacterium hotanense</name>
    <dbReference type="NCBI Taxonomy" id="649196"/>
    <lineage>
        <taxon>Bacteria</taxon>
        <taxon>Pseudomonadati</taxon>
        <taxon>Bacteroidota</taxon>
        <taxon>Sphingobacteriia</taxon>
        <taxon>Sphingobacteriales</taxon>
        <taxon>Sphingobacteriaceae</taxon>
        <taxon>Sphingobacterium</taxon>
    </lineage>
</organism>
<protein>
    <submittedName>
        <fullName evidence="8">Urea transporter</fullName>
    </submittedName>
</protein>
<dbReference type="RefSeq" id="WP_003009457.1">
    <property type="nucleotide sequence ID" value="NZ_JACAGK010000034.1"/>
</dbReference>
<evidence type="ECO:0000313" key="8">
    <source>
        <dbReference type="EMBL" id="MDM1048972.1"/>
    </source>
</evidence>
<evidence type="ECO:0000256" key="2">
    <source>
        <dbReference type="ARBA" id="ARBA00005914"/>
    </source>
</evidence>
<keyword evidence="4 7" id="KW-0812">Transmembrane</keyword>
<dbReference type="EMBL" id="JACAGK010000034">
    <property type="protein sequence ID" value="MDM1048972.1"/>
    <property type="molecule type" value="Genomic_DNA"/>
</dbReference>
<feature type="transmembrane region" description="Helical" evidence="7">
    <location>
        <begin position="81"/>
        <end position="97"/>
    </location>
</feature>
<evidence type="ECO:0000313" key="9">
    <source>
        <dbReference type="Proteomes" id="UP001170954"/>
    </source>
</evidence>
<feature type="transmembrane region" description="Helical" evidence="7">
    <location>
        <begin position="224"/>
        <end position="242"/>
    </location>
</feature>
<evidence type="ECO:0000256" key="6">
    <source>
        <dbReference type="ARBA" id="ARBA00023136"/>
    </source>
</evidence>
<evidence type="ECO:0000256" key="1">
    <source>
        <dbReference type="ARBA" id="ARBA00004651"/>
    </source>
</evidence>
<comment type="similarity">
    <text evidence="2">Belongs to the urea transporter family.</text>
</comment>
<feature type="transmembrane region" description="Helical" evidence="7">
    <location>
        <begin position="103"/>
        <end position="122"/>
    </location>
</feature>
<sequence length="306" mass="33376">MLRKFEIRNGVVEKLIYSMLIVLKGLGQIMLQENAVTGLLFLIGIFYGSFIMGAAALLAVVCGTTTALLLKYEKSEIDKGLYGFSAALVGVAAILFLKHVLISWIIIIIGSALATVLQHLFIKRKIPAFTLPFVLVTWIILLFANNYFAGIISELPVATASTNNNFTFVFKGYGQVIFQDSLVSGMLFFLAVFIGSPISALYGLAGAMLSAVIAFNLSAPASDISLGLFSYNAVLCAIVFAGNQIKDGFWVLIAVLLSLAISFLMLKFNIIQLTFPFVLASCITLLFRKYLGKSIQKEKINQNTQH</sequence>
<evidence type="ECO:0000256" key="3">
    <source>
        <dbReference type="ARBA" id="ARBA00022475"/>
    </source>
</evidence>
<dbReference type="InterPro" id="IPR029020">
    <property type="entry name" value="Ammonium/urea_transptr"/>
</dbReference>
<dbReference type="Pfam" id="PF03253">
    <property type="entry name" value="UT"/>
    <property type="match status" value="1"/>
</dbReference>
<dbReference type="PIRSF" id="PIRSF016502">
    <property type="entry name" value="Urea_transporter"/>
    <property type="match status" value="1"/>
</dbReference>
<keyword evidence="9" id="KW-1185">Reference proteome</keyword>
<proteinExistence type="inferred from homology"/>
<comment type="caution">
    <text evidence="8">The sequence shown here is derived from an EMBL/GenBank/DDBJ whole genome shotgun (WGS) entry which is preliminary data.</text>
</comment>